<dbReference type="EMBL" id="JAUKUA010000004">
    <property type="protein sequence ID" value="KAK0716344.1"/>
    <property type="molecule type" value="Genomic_DNA"/>
</dbReference>
<evidence type="ECO:0000256" key="3">
    <source>
        <dbReference type="ARBA" id="ARBA00022617"/>
    </source>
</evidence>
<keyword evidence="5" id="KW-0560">Oxidoreductase</keyword>
<evidence type="ECO:0000313" key="11">
    <source>
        <dbReference type="Proteomes" id="UP001172102"/>
    </source>
</evidence>
<dbReference type="Proteomes" id="UP001172102">
    <property type="component" value="Unassembled WGS sequence"/>
</dbReference>
<dbReference type="InterPro" id="IPR000028">
    <property type="entry name" value="Chloroperoxidase"/>
</dbReference>
<evidence type="ECO:0000259" key="9">
    <source>
        <dbReference type="PROSITE" id="PS51405"/>
    </source>
</evidence>
<feature type="signal peptide" evidence="8">
    <location>
        <begin position="1"/>
        <end position="20"/>
    </location>
</feature>
<keyword evidence="3" id="KW-0349">Heme</keyword>
<comment type="cofactor">
    <cofactor evidence="1">
        <name>heme b</name>
        <dbReference type="ChEBI" id="CHEBI:60344"/>
    </cofactor>
</comment>
<evidence type="ECO:0000256" key="6">
    <source>
        <dbReference type="ARBA" id="ARBA00023004"/>
    </source>
</evidence>
<dbReference type="Gene3D" id="1.10.489.10">
    <property type="entry name" value="Chloroperoxidase-like"/>
    <property type="match status" value="1"/>
</dbReference>
<feature type="chain" id="PRO_5041434048" evidence="8">
    <location>
        <begin position="21"/>
        <end position="271"/>
    </location>
</feature>
<dbReference type="AlphaFoldDB" id="A0AA40DU28"/>
<keyword evidence="11" id="KW-1185">Reference proteome</keyword>
<dbReference type="GO" id="GO:0046872">
    <property type="term" value="F:metal ion binding"/>
    <property type="evidence" value="ECO:0007669"/>
    <property type="project" value="UniProtKB-KW"/>
</dbReference>
<dbReference type="PROSITE" id="PS51405">
    <property type="entry name" value="HEME_HALOPEROXIDASE"/>
    <property type="match status" value="1"/>
</dbReference>
<organism evidence="10 11">
    <name type="scientific">Lasiosphaeris hirsuta</name>
    <dbReference type="NCBI Taxonomy" id="260670"/>
    <lineage>
        <taxon>Eukaryota</taxon>
        <taxon>Fungi</taxon>
        <taxon>Dikarya</taxon>
        <taxon>Ascomycota</taxon>
        <taxon>Pezizomycotina</taxon>
        <taxon>Sordariomycetes</taxon>
        <taxon>Sordariomycetidae</taxon>
        <taxon>Sordariales</taxon>
        <taxon>Lasiosphaeriaceae</taxon>
        <taxon>Lasiosphaeris</taxon>
    </lineage>
</organism>
<sequence length="271" mass="29938">MRIATFLSFTVAAAATQAAAKNATQDPFEQWDGPKAGDVRGPCPFLNTFANHGFLPRSGKYITEKDLANGLFNAVHFDANISQFLFDFAVSTNPQPNSTWFSLDHLSRHNVLEHDASLSRVDAFLGHADVFNQQAFDETRSHWGDIVNVESGTTAILARMKTCKATDPNYSLSDLGEAFILGETAAFISILGDAKSITVDKKLVEYLFQNERLPTKLGWKRPGTPFTTDILLENLGKVQVEYEKRLNATSPGKRSGEYAGRMIHGSTKLIY</sequence>
<proteinExistence type="inferred from homology"/>
<dbReference type="InterPro" id="IPR036851">
    <property type="entry name" value="Chloroperoxidase-like_sf"/>
</dbReference>
<keyword evidence="2" id="KW-0575">Peroxidase</keyword>
<evidence type="ECO:0000256" key="8">
    <source>
        <dbReference type="SAM" id="SignalP"/>
    </source>
</evidence>
<evidence type="ECO:0000256" key="1">
    <source>
        <dbReference type="ARBA" id="ARBA00001970"/>
    </source>
</evidence>
<dbReference type="SUPFAM" id="SSF47571">
    <property type="entry name" value="Cloroperoxidase"/>
    <property type="match status" value="1"/>
</dbReference>
<protein>
    <submittedName>
        <fullName evidence="10">Chloroperoxidase</fullName>
    </submittedName>
</protein>
<dbReference type="PANTHER" id="PTHR33577:SF7">
    <property type="entry name" value="HEME HALOPEROXIDASE FAMILY PROFILE DOMAIN-CONTAINING PROTEIN"/>
    <property type="match status" value="1"/>
</dbReference>
<comment type="similarity">
    <text evidence="7">Belongs to the chloroperoxidase family.</text>
</comment>
<gene>
    <name evidence="10" type="ORF">B0H67DRAFT_490450</name>
</gene>
<keyword evidence="8" id="KW-0732">Signal</keyword>
<keyword evidence="4" id="KW-0479">Metal-binding</keyword>
<comment type="caution">
    <text evidence="10">The sequence shown here is derived from an EMBL/GenBank/DDBJ whole genome shotgun (WGS) entry which is preliminary data.</text>
</comment>
<accession>A0AA40DU28</accession>
<name>A0AA40DU28_9PEZI</name>
<evidence type="ECO:0000256" key="2">
    <source>
        <dbReference type="ARBA" id="ARBA00022559"/>
    </source>
</evidence>
<evidence type="ECO:0000256" key="5">
    <source>
        <dbReference type="ARBA" id="ARBA00023002"/>
    </source>
</evidence>
<evidence type="ECO:0000256" key="4">
    <source>
        <dbReference type="ARBA" id="ARBA00022723"/>
    </source>
</evidence>
<reference evidence="10" key="1">
    <citation type="submission" date="2023-06" db="EMBL/GenBank/DDBJ databases">
        <title>Genome-scale phylogeny and comparative genomics of the fungal order Sordariales.</title>
        <authorList>
            <consortium name="Lawrence Berkeley National Laboratory"/>
            <person name="Hensen N."/>
            <person name="Bonometti L."/>
            <person name="Westerberg I."/>
            <person name="Brannstrom I.O."/>
            <person name="Guillou S."/>
            <person name="Cros-Aarteil S."/>
            <person name="Calhoun S."/>
            <person name="Haridas S."/>
            <person name="Kuo A."/>
            <person name="Mondo S."/>
            <person name="Pangilinan J."/>
            <person name="Riley R."/>
            <person name="Labutti K."/>
            <person name="Andreopoulos B."/>
            <person name="Lipzen A."/>
            <person name="Chen C."/>
            <person name="Yanf M."/>
            <person name="Daum C."/>
            <person name="Ng V."/>
            <person name="Clum A."/>
            <person name="Steindorff A."/>
            <person name="Ohm R."/>
            <person name="Martin F."/>
            <person name="Silar P."/>
            <person name="Natvig D."/>
            <person name="Lalanne C."/>
            <person name="Gautier V."/>
            <person name="Ament-Velasquez S.L."/>
            <person name="Kruys A."/>
            <person name="Hutchinson M.I."/>
            <person name="Powell A.J."/>
            <person name="Barry K."/>
            <person name="Miller A.N."/>
            <person name="Grigoriev I.V."/>
            <person name="Debuchy R."/>
            <person name="Gladieux P."/>
            <person name="Thoren M.H."/>
            <person name="Johannesson H."/>
        </authorList>
    </citation>
    <scope>NUCLEOTIDE SEQUENCE</scope>
    <source>
        <strain evidence="10">SMH4607-1</strain>
    </source>
</reference>
<dbReference type="Pfam" id="PF01328">
    <property type="entry name" value="Peroxidase_2"/>
    <property type="match status" value="1"/>
</dbReference>
<keyword evidence="6" id="KW-0408">Iron</keyword>
<evidence type="ECO:0000313" key="10">
    <source>
        <dbReference type="EMBL" id="KAK0716344.1"/>
    </source>
</evidence>
<evidence type="ECO:0000256" key="7">
    <source>
        <dbReference type="ARBA" id="ARBA00025795"/>
    </source>
</evidence>
<dbReference type="GO" id="GO:0004601">
    <property type="term" value="F:peroxidase activity"/>
    <property type="evidence" value="ECO:0007669"/>
    <property type="project" value="UniProtKB-KW"/>
</dbReference>
<dbReference type="PANTHER" id="PTHR33577">
    <property type="entry name" value="STERIGMATOCYSTIN BIOSYNTHESIS PEROXIDASE STCC-RELATED"/>
    <property type="match status" value="1"/>
</dbReference>
<feature type="domain" description="Heme haloperoxidase family profile" evidence="9">
    <location>
        <begin position="27"/>
        <end position="233"/>
    </location>
</feature>